<keyword evidence="1" id="KW-0812">Transmembrane</keyword>
<dbReference type="EMBL" id="JANCYW010000006">
    <property type="protein sequence ID" value="KAK4535725.1"/>
    <property type="molecule type" value="Genomic_DNA"/>
</dbReference>
<feature type="transmembrane region" description="Helical" evidence="1">
    <location>
        <begin position="21"/>
        <end position="39"/>
    </location>
</feature>
<proteinExistence type="predicted"/>
<sequence>MGFHWKRWRALSRWRERVTHLTIVYMCVVLVAFDVVQAGRRARKPRSALGWRRWEEALSLDQPGWCVGVLGNGERPRSDDLQRLFAVKERRRWDGLFYMRAVGVEHLRRRRGQLAANATGAPVRHPGLGRVTSFGNLRSEDLNGRHAASISHLLMLHTARERHCQHLLVLEDDMSLSLIPLWEMPVAQLAAQQLVAPWTAMQLEVKIIAFRDEGHSGGLQLERAPLNCAQRHWIPHQCMVTWGTGAYVMNAAGMWAVLRHFQVLGRRHIISMERVARTAFAADMGLLFAGHNTKVLWPPYFFEIPGSSSTVRDAAAHRSHEGTHLASAEHAIAANVQRAGACALQGYRYGSVGRGRM</sequence>
<organism evidence="2 3">
    <name type="scientific">Cyanidium caldarium</name>
    <name type="common">Red alga</name>
    <dbReference type="NCBI Taxonomy" id="2771"/>
    <lineage>
        <taxon>Eukaryota</taxon>
        <taxon>Rhodophyta</taxon>
        <taxon>Bangiophyceae</taxon>
        <taxon>Cyanidiales</taxon>
        <taxon>Cyanidiaceae</taxon>
        <taxon>Cyanidium</taxon>
    </lineage>
</organism>
<comment type="caution">
    <text evidence="2">The sequence shown here is derived from an EMBL/GenBank/DDBJ whole genome shotgun (WGS) entry which is preliminary data.</text>
</comment>
<evidence type="ECO:0000313" key="2">
    <source>
        <dbReference type="EMBL" id="KAK4535725.1"/>
    </source>
</evidence>
<gene>
    <name evidence="2" type="ORF">CDCA_CDCA06G1750</name>
</gene>
<evidence type="ECO:0000256" key="1">
    <source>
        <dbReference type="SAM" id="Phobius"/>
    </source>
</evidence>
<accession>A0AAV9IUD1</accession>
<keyword evidence="3" id="KW-1185">Reference proteome</keyword>
<reference evidence="2 3" key="1">
    <citation type="submission" date="2022-07" db="EMBL/GenBank/DDBJ databases">
        <title>Genome-wide signatures of adaptation to extreme environments.</title>
        <authorList>
            <person name="Cho C.H."/>
            <person name="Yoon H.S."/>
        </authorList>
    </citation>
    <scope>NUCLEOTIDE SEQUENCE [LARGE SCALE GENOMIC DNA]</scope>
    <source>
        <strain evidence="2 3">DBV 063 E5</strain>
    </source>
</reference>
<dbReference type="Proteomes" id="UP001301350">
    <property type="component" value="Unassembled WGS sequence"/>
</dbReference>
<evidence type="ECO:0000313" key="3">
    <source>
        <dbReference type="Proteomes" id="UP001301350"/>
    </source>
</evidence>
<name>A0AAV9IUD1_CYACA</name>
<protein>
    <submittedName>
        <fullName evidence="2">Uncharacterized protein</fullName>
    </submittedName>
</protein>
<dbReference type="AlphaFoldDB" id="A0AAV9IUD1"/>
<keyword evidence="1" id="KW-1133">Transmembrane helix</keyword>
<keyword evidence="1" id="KW-0472">Membrane</keyword>